<proteinExistence type="predicted"/>
<evidence type="ECO:0000256" key="2">
    <source>
        <dbReference type="ARBA" id="ARBA00022692"/>
    </source>
</evidence>
<dbReference type="GO" id="GO:0030001">
    <property type="term" value="P:metal ion transport"/>
    <property type="evidence" value="ECO:0007669"/>
    <property type="project" value="InterPro"/>
</dbReference>
<feature type="region of interest" description="Disordered" evidence="5">
    <location>
        <begin position="74"/>
        <end position="98"/>
    </location>
</feature>
<keyword evidence="8" id="KW-1185">Reference proteome</keyword>
<accession>A0A1B7TGB3</accession>
<evidence type="ECO:0000256" key="1">
    <source>
        <dbReference type="ARBA" id="ARBA00004141"/>
    </source>
</evidence>
<keyword evidence="2 6" id="KW-0812">Transmembrane</keyword>
<dbReference type="GO" id="GO:0005794">
    <property type="term" value="C:Golgi apparatus"/>
    <property type="evidence" value="ECO:0007669"/>
    <property type="project" value="TreeGrafter"/>
</dbReference>
<name>A0A1B7TGB3_9ASCO</name>
<dbReference type="GO" id="GO:0016020">
    <property type="term" value="C:membrane"/>
    <property type="evidence" value="ECO:0007669"/>
    <property type="project" value="UniProtKB-SubCell"/>
</dbReference>
<evidence type="ECO:0000313" key="8">
    <source>
        <dbReference type="Proteomes" id="UP000092321"/>
    </source>
</evidence>
<dbReference type="PANTHER" id="PTHR13396">
    <property type="entry name" value="NEDD4 FAMILY INTERACTING PROTEIN 1/2"/>
    <property type="match status" value="1"/>
</dbReference>
<gene>
    <name evidence="7" type="ORF">HANVADRAFT_51903</name>
</gene>
<feature type="compositionally biased region" description="Basic and acidic residues" evidence="5">
    <location>
        <begin position="245"/>
        <end position="259"/>
    </location>
</feature>
<dbReference type="GO" id="GO:0006511">
    <property type="term" value="P:ubiquitin-dependent protein catabolic process"/>
    <property type="evidence" value="ECO:0007669"/>
    <property type="project" value="TreeGrafter"/>
</dbReference>
<keyword evidence="4 6" id="KW-0472">Membrane</keyword>
<dbReference type="PANTHER" id="PTHR13396:SF5">
    <property type="entry name" value="NEDD4 FAMILY INTERACTING PROTEIN"/>
    <property type="match status" value="1"/>
</dbReference>
<dbReference type="Proteomes" id="UP000092321">
    <property type="component" value="Unassembled WGS sequence"/>
</dbReference>
<dbReference type="GO" id="GO:0031398">
    <property type="term" value="P:positive regulation of protein ubiquitination"/>
    <property type="evidence" value="ECO:0007669"/>
    <property type="project" value="TreeGrafter"/>
</dbReference>
<comment type="subcellular location">
    <subcellularLocation>
        <location evidence="1">Membrane</location>
        <topology evidence="1">Multi-pass membrane protein</topology>
    </subcellularLocation>
</comment>
<dbReference type="AlphaFoldDB" id="A0A1B7TGB3"/>
<feature type="region of interest" description="Disordered" evidence="5">
    <location>
        <begin position="212"/>
        <end position="262"/>
    </location>
</feature>
<feature type="compositionally biased region" description="Low complexity" evidence="5">
    <location>
        <begin position="537"/>
        <end position="560"/>
    </location>
</feature>
<dbReference type="Pfam" id="PF10176">
    <property type="entry name" value="NEDD4_Bsd2"/>
    <property type="match status" value="2"/>
</dbReference>
<organism evidence="7 8">
    <name type="scientific">Hanseniaspora valbyensis NRRL Y-1626</name>
    <dbReference type="NCBI Taxonomy" id="766949"/>
    <lineage>
        <taxon>Eukaryota</taxon>
        <taxon>Fungi</taxon>
        <taxon>Dikarya</taxon>
        <taxon>Ascomycota</taxon>
        <taxon>Saccharomycotina</taxon>
        <taxon>Saccharomycetes</taxon>
        <taxon>Saccharomycodales</taxon>
        <taxon>Saccharomycodaceae</taxon>
        <taxon>Hanseniaspora</taxon>
    </lineage>
</organism>
<evidence type="ECO:0000256" key="6">
    <source>
        <dbReference type="SAM" id="Phobius"/>
    </source>
</evidence>
<feature type="transmembrane region" description="Helical" evidence="6">
    <location>
        <begin position="481"/>
        <end position="502"/>
    </location>
</feature>
<dbReference type="GO" id="GO:0005783">
    <property type="term" value="C:endoplasmic reticulum"/>
    <property type="evidence" value="ECO:0007669"/>
    <property type="project" value="TreeGrafter"/>
</dbReference>
<evidence type="ECO:0000256" key="3">
    <source>
        <dbReference type="ARBA" id="ARBA00022989"/>
    </source>
</evidence>
<dbReference type="GO" id="GO:0048471">
    <property type="term" value="C:perinuclear region of cytoplasm"/>
    <property type="evidence" value="ECO:0007669"/>
    <property type="project" value="TreeGrafter"/>
</dbReference>
<feature type="compositionally biased region" description="Low complexity" evidence="5">
    <location>
        <begin position="417"/>
        <end position="432"/>
    </location>
</feature>
<dbReference type="OrthoDB" id="10003116at2759"/>
<feature type="region of interest" description="Disordered" evidence="5">
    <location>
        <begin position="535"/>
        <end position="560"/>
    </location>
</feature>
<reference evidence="8" key="1">
    <citation type="journal article" date="2016" name="Proc. Natl. Acad. Sci. U.S.A.">
        <title>Comparative genomics of biotechnologically important yeasts.</title>
        <authorList>
            <person name="Riley R."/>
            <person name="Haridas S."/>
            <person name="Wolfe K.H."/>
            <person name="Lopes M.R."/>
            <person name="Hittinger C.T."/>
            <person name="Goeker M."/>
            <person name="Salamov A.A."/>
            <person name="Wisecaver J.H."/>
            <person name="Long T.M."/>
            <person name="Calvey C.H."/>
            <person name="Aerts A.L."/>
            <person name="Barry K.W."/>
            <person name="Choi C."/>
            <person name="Clum A."/>
            <person name="Coughlan A.Y."/>
            <person name="Deshpande S."/>
            <person name="Douglass A.P."/>
            <person name="Hanson S.J."/>
            <person name="Klenk H.-P."/>
            <person name="LaButti K.M."/>
            <person name="Lapidus A."/>
            <person name="Lindquist E.A."/>
            <person name="Lipzen A.M."/>
            <person name="Meier-Kolthoff J.P."/>
            <person name="Ohm R.A."/>
            <person name="Otillar R.P."/>
            <person name="Pangilinan J.L."/>
            <person name="Peng Y."/>
            <person name="Rokas A."/>
            <person name="Rosa C.A."/>
            <person name="Scheuner C."/>
            <person name="Sibirny A.A."/>
            <person name="Slot J.C."/>
            <person name="Stielow J.B."/>
            <person name="Sun H."/>
            <person name="Kurtzman C.P."/>
            <person name="Blackwell M."/>
            <person name="Grigoriev I.V."/>
            <person name="Jeffries T.W."/>
        </authorList>
    </citation>
    <scope>NUCLEOTIDE SEQUENCE [LARGE SCALE GENOMIC DNA]</scope>
    <source>
        <strain evidence="8">NRRL Y-1626</strain>
    </source>
</reference>
<feature type="compositionally biased region" description="Low complexity" evidence="5">
    <location>
        <begin position="212"/>
        <end position="239"/>
    </location>
</feature>
<evidence type="ECO:0000256" key="5">
    <source>
        <dbReference type="SAM" id="MobiDB-lite"/>
    </source>
</evidence>
<protein>
    <submittedName>
        <fullName evidence="7">Uncharacterized protein</fullName>
    </submittedName>
</protein>
<dbReference type="InterPro" id="IPR019325">
    <property type="entry name" value="NEDD4/Bsd2"/>
</dbReference>
<feature type="region of interest" description="Disordered" evidence="5">
    <location>
        <begin position="417"/>
        <end position="448"/>
    </location>
</feature>
<dbReference type="GO" id="GO:0007034">
    <property type="term" value="P:vacuolar transport"/>
    <property type="evidence" value="ECO:0007669"/>
    <property type="project" value="InterPro"/>
</dbReference>
<feature type="compositionally biased region" description="Low complexity" evidence="5">
    <location>
        <begin position="83"/>
        <end position="98"/>
    </location>
</feature>
<comment type="caution">
    <text evidence="7">The sequence shown here is derived from an EMBL/GenBank/DDBJ whole genome shotgun (WGS) entry which is preliminary data.</text>
</comment>
<keyword evidence="3 6" id="KW-1133">Transmembrane helix</keyword>
<evidence type="ECO:0000256" key="4">
    <source>
        <dbReference type="ARBA" id="ARBA00023136"/>
    </source>
</evidence>
<sequence length="560" mass="62510">MANSNNRHDLELELQETENINNNNTNNNNDTSENVSGTALNDQSALKHNFYRMSEYFNILDRVFHYKRINNNTRPTNSFIQDSYSSSSSSTTNVGNSENENTQTIETINNNNNNNNNNYSNFGEVLGQGNDGVFSNLSAKPESSFDRRERLMEVFHQQLQLNNSSSNNNMSNNVIASSNGNVYDGNMDLTSLTGPGVYNINQLYEQLANGGSSLTQQTGTSPSSSTTTNNNTNGRNANGIDDGEFERGDKPPSYEDAHNDNAPSYWDLSPEGSLYYDEICVAGLPAGSIINFVWNCIVSTSFQFFGFLITYILHTSHAAKEGSRCGLGITFLSLGFKLMPNNVSNKVGKGKEIPRLQSLNPFNHDLSVFYKGSNPDSLEAVVDFEDEELLKEKLETHSVLKNLDDFIATTTLQPDLSTTMTSSQSSTTSTSSLINSYHNNNEEEDSFDKAQLVKPDTFESHLSQGSDEKYDHNTNVTFMKILSIFLFILGSLIIIQSFYQYYKIKMMERKLIRQQEGIDDLRDNYYSSRRAEVNETGNVNDAGDSNNDNNNINGGQIQPV</sequence>
<dbReference type="EMBL" id="LXPE01000006">
    <property type="protein sequence ID" value="OBA27782.1"/>
    <property type="molecule type" value="Genomic_DNA"/>
</dbReference>
<evidence type="ECO:0000313" key="7">
    <source>
        <dbReference type="EMBL" id="OBA27782.1"/>
    </source>
</evidence>